<dbReference type="Proteomes" id="UP000518892">
    <property type="component" value="Unassembled WGS sequence"/>
</dbReference>
<gene>
    <name evidence="1" type="ORF">FHR97_002119</name>
</gene>
<evidence type="ECO:0000313" key="2">
    <source>
        <dbReference type="Proteomes" id="UP000518892"/>
    </source>
</evidence>
<protein>
    <submittedName>
        <fullName evidence="1">3-oxoacyl-[acyl-carrier-protein] synthase-3</fullName>
        <ecNumber evidence="1">2.3.1.180</ecNumber>
    </submittedName>
</protein>
<name>A0A7W5HLL1_9GAMM</name>
<organism evidence="1 2">
    <name type="scientific">Halomonas stenophila</name>
    <dbReference type="NCBI Taxonomy" id="795312"/>
    <lineage>
        <taxon>Bacteria</taxon>
        <taxon>Pseudomonadati</taxon>
        <taxon>Pseudomonadota</taxon>
        <taxon>Gammaproteobacteria</taxon>
        <taxon>Oceanospirillales</taxon>
        <taxon>Halomonadaceae</taxon>
        <taxon>Halomonas</taxon>
    </lineage>
</organism>
<dbReference type="RefSeq" id="WP_246403933.1">
    <property type="nucleotide sequence ID" value="NZ_JACHXR010000005.1"/>
</dbReference>
<comment type="caution">
    <text evidence="1">The sequence shown here is derived from an EMBL/GenBank/DDBJ whole genome shotgun (WGS) entry which is preliminary data.</text>
</comment>
<dbReference type="EC" id="2.3.1.180" evidence="1"/>
<dbReference type="EMBL" id="JACHXR010000005">
    <property type="protein sequence ID" value="MBB3231264.1"/>
    <property type="molecule type" value="Genomic_DNA"/>
</dbReference>
<evidence type="ECO:0000313" key="1">
    <source>
        <dbReference type="EMBL" id="MBB3231264.1"/>
    </source>
</evidence>
<dbReference type="Gene3D" id="1.20.910.10">
    <property type="entry name" value="Heme oxygenase-like"/>
    <property type="match status" value="1"/>
</dbReference>
<proteinExistence type="predicted"/>
<reference evidence="1 2" key="1">
    <citation type="submission" date="2020-08" db="EMBL/GenBank/DDBJ databases">
        <title>Genomic Encyclopedia of Type Strains, Phase III (KMG-III): the genomes of soil and plant-associated and newly described type strains.</title>
        <authorList>
            <person name="Whitman W."/>
        </authorList>
    </citation>
    <scope>NUCLEOTIDE SEQUENCE [LARGE SCALE GENOMIC DNA]</scope>
    <source>
        <strain evidence="1 2">CECT 7744</strain>
    </source>
</reference>
<dbReference type="GO" id="GO:0033818">
    <property type="term" value="F:beta-ketoacyl-acyl-carrier-protein synthase III activity"/>
    <property type="evidence" value="ECO:0007669"/>
    <property type="project" value="UniProtKB-EC"/>
</dbReference>
<accession>A0A7W5HLL1</accession>
<keyword evidence="1" id="KW-0808">Transferase</keyword>
<sequence length="231" mass="26569">MNSVMNSKITTRAGQDCLQGLMRIWFDFERQLGRVPVIQRLERGRFPLEDYRRLLLHLRQQVVEGARWITRGASSFDRDFADVRSMVIEHAREEHRDYELLEADYVAAGGERRTIVEGERNAGSEALHAFMMYRASQPNPVDLIGAMWIIEGLGQKMAADWARRVEAATGGDGGHTRFMRYHGENDDAHLDKLYALLDRVCRDAADRRAILRTARVVARLYALQLEEVDHD</sequence>
<dbReference type="AlphaFoldDB" id="A0A7W5HLL1"/>
<dbReference type="SUPFAM" id="SSF48613">
    <property type="entry name" value="Heme oxygenase-like"/>
    <property type="match status" value="1"/>
</dbReference>
<keyword evidence="1" id="KW-0012">Acyltransferase</keyword>
<dbReference type="InterPro" id="IPR016084">
    <property type="entry name" value="Haem_Oase-like_multi-hlx"/>
</dbReference>
<keyword evidence="2" id="KW-1185">Reference proteome</keyword>